<dbReference type="InterPro" id="IPR050266">
    <property type="entry name" value="AB_hydrolase_sf"/>
</dbReference>
<comment type="caution">
    <text evidence="2">The sequence shown here is derived from an EMBL/GenBank/DDBJ whole genome shotgun (WGS) entry which is preliminary data.</text>
</comment>
<evidence type="ECO:0000313" key="2">
    <source>
        <dbReference type="EMBL" id="GGN94097.1"/>
    </source>
</evidence>
<gene>
    <name evidence="2" type="primary">ybdG</name>
    <name evidence="2" type="ORF">GCM10010969_08490</name>
</gene>
<keyword evidence="3" id="KW-1185">Reference proteome</keyword>
<dbReference type="PANTHER" id="PTHR43798:SF33">
    <property type="entry name" value="HYDROLASE, PUTATIVE (AFU_ORTHOLOGUE AFUA_2G14860)-RELATED"/>
    <property type="match status" value="1"/>
</dbReference>
<feature type="domain" description="AB hydrolase-1" evidence="1">
    <location>
        <begin position="76"/>
        <end position="325"/>
    </location>
</feature>
<evidence type="ECO:0000313" key="3">
    <source>
        <dbReference type="Proteomes" id="UP000606653"/>
    </source>
</evidence>
<name>A0ABQ2KV24_9BACL</name>
<proteinExistence type="predicted"/>
<reference evidence="3" key="1">
    <citation type="journal article" date="2019" name="Int. J. Syst. Evol. Microbiol.">
        <title>The Global Catalogue of Microorganisms (GCM) 10K type strain sequencing project: providing services to taxonomists for standard genome sequencing and annotation.</title>
        <authorList>
            <consortium name="The Broad Institute Genomics Platform"/>
            <consortium name="The Broad Institute Genome Sequencing Center for Infectious Disease"/>
            <person name="Wu L."/>
            <person name="Ma J."/>
        </authorList>
    </citation>
    <scope>NUCLEOTIDE SEQUENCE [LARGE SCALE GENOMIC DNA]</scope>
    <source>
        <strain evidence="3">CGMCC 1.6964</strain>
    </source>
</reference>
<dbReference type="RefSeq" id="WP_018978664.1">
    <property type="nucleotide sequence ID" value="NZ_BMLN01000002.1"/>
</dbReference>
<dbReference type="InterPro" id="IPR000073">
    <property type="entry name" value="AB_hydrolase_1"/>
</dbReference>
<dbReference type="Proteomes" id="UP000606653">
    <property type="component" value="Unassembled WGS sequence"/>
</dbReference>
<dbReference type="Pfam" id="PF12697">
    <property type="entry name" value="Abhydrolase_6"/>
    <property type="match status" value="1"/>
</dbReference>
<accession>A0ABQ2KV24</accession>
<dbReference type="Gene3D" id="3.40.50.1820">
    <property type="entry name" value="alpha/beta hydrolase"/>
    <property type="match status" value="1"/>
</dbReference>
<dbReference type="PANTHER" id="PTHR43798">
    <property type="entry name" value="MONOACYLGLYCEROL LIPASE"/>
    <property type="match status" value="1"/>
</dbReference>
<organism evidence="2 3">
    <name type="scientific">Saccharibacillus kuerlensis</name>
    <dbReference type="NCBI Taxonomy" id="459527"/>
    <lineage>
        <taxon>Bacteria</taxon>
        <taxon>Bacillati</taxon>
        <taxon>Bacillota</taxon>
        <taxon>Bacilli</taxon>
        <taxon>Bacillales</taxon>
        <taxon>Paenibacillaceae</taxon>
        <taxon>Saccharibacillus</taxon>
    </lineage>
</organism>
<sequence>MEKKTKALPRKLMRVGKRMLSFLLLLLLAGFLYQWFGERSDRQAYIAPGQRVEVNGHRMHVYHEKKPDKAADEGTIVLIAGWGTPNPYANFSPVYDKLRGQGSFAVVERFGYGYSDVTDEKREIDTMTQELHEALEKAGVRPPYVLAAHSLGVLESIRFSQFYPEEVTGLVMIDTGSPEFYETFRSQAMQSQLQRIAIKSGIVRALYHVPGFAERVASGRNGLKLLSPEMKEQDRLATMLIANNKNVTDEMRQMHANARKVVEDKQKLNVPMTILVADNFGRTSEERIAAQRQFGESWANQSEVVVVQGSRHSMQAYQPQAIADAALELIHTKDK</sequence>
<dbReference type="InterPro" id="IPR029058">
    <property type="entry name" value="AB_hydrolase_fold"/>
</dbReference>
<dbReference type="SUPFAM" id="SSF53474">
    <property type="entry name" value="alpha/beta-Hydrolases"/>
    <property type="match status" value="1"/>
</dbReference>
<evidence type="ECO:0000259" key="1">
    <source>
        <dbReference type="Pfam" id="PF12697"/>
    </source>
</evidence>
<dbReference type="EMBL" id="BMLN01000002">
    <property type="protein sequence ID" value="GGN94097.1"/>
    <property type="molecule type" value="Genomic_DNA"/>
</dbReference>
<protein>
    <recommendedName>
        <fullName evidence="1">AB hydrolase-1 domain-containing protein</fullName>
    </recommendedName>
</protein>